<dbReference type="AlphaFoldDB" id="A0AA41S351"/>
<feature type="compositionally biased region" description="Polar residues" evidence="1">
    <location>
        <begin position="174"/>
        <end position="186"/>
    </location>
</feature>
<dbReference type="EMBL" id="JAJJMA010088478">
    <property type="protein sequence ID" value="MCL7029262.1"/>
    <property type="molecule type" value="Genomic_DNA"/>
</dbReference>
<comment type="caution">
    <text evidence="3">The sequence shown here is derived from an EMBL/GenBank/DDBJ whole genome shotgun (WGS) entry which is preliminary data.</text>
</comment>
<evidence type="ECO:0000313" key="4">
    <source>
        <dbReference type="Proteomes" id="UP001177140"/>
    </source>
</evidence>
<keyword evidence="4" id="KW-1185">Reference proteome</keyword>
<reference evidence="3" key="1">
    <citation type="submission" date="2022-03" db="EMBL/GenBank/DDBJ databases">
        <title>A functionally conserved STORR gene fusion in Papaver species that diverged 16.8 million years ago.</title>
        <authorList>
            <person name="Catania T."/>
        </authorList>
    </citation>
    <scope>NUCLEOTIDE SEQUENCE</scope>
    <source>
        <strain evidence="3">S-191538</strain>
    </source>
</reference>
<protein>
    <recommendedName>
        <fullName evidence="2">DUF4216 domain-containing protein</fullName>
    </recommendedName>
</protein>
<name>A0AA41S351_PAPNU</name>
<dbReference type="Pfam" id="PF13952">
    <property type="entry name" value="DUF4216"/>
    <property type="match status" value="1"/>
</dbReference>
<dbReference type="InterPro" id="IPR025312">
    <property type="entry name" value="DUF4216"/>
</dbReference>
<evidence type="ECO:0000259" key="2">
    <source>
        <dbReference type="Pfam" id="PF13952"/>
    </source>
</evidence>
<feature type="region of interest" description="Disordered" evidence="1">
    <location>
        <begin position="163"/>
        <end position="186"/>
    </location>
</feature>
<dbReference type="PANTHER" id="PTHR48258">
    <property type="entry name" value="DUF4218 DOMAIN-CONTAINING PROTEIN-RELATED"/>
    <property type="match status" value="1"/>
</dbReference>
<organism evidence="3 4">
    <name type="scientific">Papaver nudicaule</name>
    <name type="common">Iceland poppy</name>
    <dbReference type="NCBI Taxonomy" id="74823"/>
    <lineage>
        <taxon>Eukaryota</taxon>
        <taxon>Viridiplantae</taxon>
        <taxon>Streptophyta</taxon>
        <taxon>Embryophyta</taxon>
        <taxon>Tracheophyta</taxon>
        <taxon>Spermatophyta</taxon>
        <taxon>Magnoliopsida</taxon>
        <taxon>Ranunculales</taxon>
        <taxon>Papaveraceae</taxon>
        <taxon>Papaveroideae</taxon>
        <taxon>Papaver</taxon>
    </lineage>
</organism>
<sequence length="260" mass="30454">MTTLRANGAPEATDELYSLAWGIDFRANSYSVCNVNGVRFHTSQREIRRTTQNSGLVVDSEHNNTPMQFYGTLCDVIELEYTMGYRVVLFKCDWFDLNPRRNRIRKDYTLTCIDVSNFWYKDQPFIFALQAQQVFYVNDHSFGSNWKVVQKMQHRHIWDVPEVEDPEELENDNTHNTSNEAYQQSGESTLITTIEANDIEENQLQRDDDETETVDIDLVVTDDFIDDEEEEDDTLFDYTDDLPDEEEMVVMNDDDTDIED</sequence>
<dbReference type="PANTHER" id="PTHR48258:SF6">
    <property type="entry name" value="LEUCINE-RICH REPEAT DOMAIN, L DOMAIN-CONTAINING PROTEIN"/>
    <property type="match status" value="1"/>
</dbReference>
<dbReference type="Proteomes" id="UP001177140">
    <property type="component" value="Unassembled WGS sequence"/>
</dbReference>
<evidence type="ECO:0000313" key="3">
    <source>
        <dbReference type="EMBL" id="MCL7029262.1"/>
    </source>
</evidence>
<evidence type="ECO:0000256" key="1">
    <source>
        <dbReference type="SAM" id="MobiDB-lite"/>
    </source>
</evidence>
<feature type="domain" description="DUF4216" evidence="2">
    <location>
        <begin position="77"/>
        <end position="149"/>
    </location>
</feature>
<gene>
    <name evidence="3" type="ORF">MKW94_000249</name>
</gene>
<accession>A0AA41S351</accession>
<proteinExistence type="predicted"/>